<organism evidence="9 10">
    <name type="scientific">Petrolisthes cinctipes</name>
    <name type="common">Flat porcelain crab</name>
    <dbReference type="NCBI Taxonomy" id="88211"/>
    <lineage>
        <taxon>Eukaryota</taxon>
        <taxon>Metazoa</taxon>
        <taxon>Ecdysozoa</taxon>
        <taxon>Arthropoda</taxon>
        <taxon>Crustacea</taxon>
        <taxon>Multicrustacea</taxon>
        <taxon>Malacostraca</taxon>
        <taxon>Eumalacostraca</taxon>
        <taxon>Eucarida</taxon>
        <taxon>Decapoda</taxon>
        <taxon>Pleocyemata</taxon>
        <taxon>Anomura</taxon>
        <taxon>Galatheoidea</taxon>
        <taxon>Porcellanidae</taxon>
        <taxon>Petrolisthes</taxon>
    </lineage>
</organism>
<feature type="transmembrane region" description="Helical" evidence="7">
    <location>
        <begin position="279"/>
        <end position="299"/>
    </location>
</feature>
<feature type="compositionally biased region" description="Basic residues" evidence="8">
    <location>
        <begin position="636"/>
        <end position="647"/>
    </location>
</feature>
<feature type="transmembrane region" description="Helical" evidence="7">
    <location>
        <begin position="42"/>
        <end position="67"/>
    </location>
</feature>
<evidence type="ECO:0000256" key="5">
    <source>
        <dbReference type="ARBA" id="ARBA00022989"/>
    </source>
</evidence>
<evidence type="ECO:0000313" key="10">
    <source>
        <dbReference type="Proteomes" id="UP001286313"/>
    </source>
</evidence>
<feature type="transmembrane region" description="Helical" evidence="7">
    <location>
        <begin position="214"/>
        <end position="236"/>
    </location>
</feature>
<dbReference type="InterPro" id="IPR018629">
    <property type="entry name" value="XK-rel"/>
</dbReference>
<evidence type="ECO:0000256" key="3">
    <source>
        <dbReference type="ARBA" id="ARBA00022475"/>
    </source>
</evidence>
<feature type="region of interest" description="Disordered" evidence="8">
    <location>
        <begin position="760"/>
        <end position="856"/>
    </location>
</feature>
<evidence type="ECO:0000256" key="4">
    <source>
        <dbReference type="ARBA" id="ARBA00022692"/>
    </source>
</evidence>
<dbReference type="PANTHER" id="PTHR16024">
    <property type="entry name" value="XK-RELATED PROTEIN"/>
    <property type="match status" value="1"/>
</dbReference>
<proteinExistence type="inferred from homology"/>
<dbReference type="InterPro" id="IPR050895">
    <property type="entry name" value="XK-related_scramblase"/>
</dbReference>
<feature type="region of interest" description="Disordered" evidence="8">
    <location>
        <begin position="384"/>
        <end position="436"/>
    </location>
</feature>
<feature type="region of interest" description="Disordered" evidence="8">
    <location>
        <begin position="530"/>
        <end position="560"/>
    </location>
</feature>
<keyword evidence="5 7" id="KW-1133">Transmembrane helix</keyword>
<feature type="region of interest" description="Disordered" evidence="8">
    <location>
        <begin position="625"/>
        <end position="665"/>
    </location>
</feature>
<evidence type="ECO:0000256" key="7">
    <source>
        <dbReference type="RuleBase" id="RU910716"/>
    </source>
</evidence>
<feature type="transmembrane region" description="Helical" evidence="7">
    <location>
        <begin position="119"/>
        <end position="140"/>
    </location>
</feature>
<dbReference type="Pfam" id="PF09815">
    <property type="entry name" value="XK-related"/>
    <property type="match status" value="1"/>
</dbReference>
<feature type="transmembrane region" description="Helical" evidence="7">
    <location>
        <begin position="79"/>
        <end position="99"/>
    </location>
</feature>
<dbReference type="EMBL" id="JAWQEG010004547">
    <property type="protein sequence ID" value="KAK3861147.1"/>
    <property type="molecule type" value="Genomic_DNA"/>
</dbReference>
<evidence type="ECO:0000256" key="1">
    <source>
        <dbReference type="ARBA" id="ARBA00004651"/>
    </source>
</evidence>
<evidence type="ECO:0000256" key="8">
    <source>
        <dbReference type="SAM" id="MobiDB-lite"/>
    </source>
</evidence>
<feature type="compositionally biased region" description="Basic and acidic residues" evidence="8">
    <location>
        <begin position="648"/>
        <end position="662"/>
    </location>
</feature>
<protein>
    <recommendedName>
        <fullName evidence="7">XK-related protein</fullName>
    </recommendedName>
</protein>
<comment type="caution">
    <text evidence="9">The sequence shown here is derived from an EMBL/GenBank/DDBJ whole genome shotgun (WGS) entry which is preliminary data.</text>
</comment>
<reference evidence="9" key="1">
    <citation type="submission" date="2023-10" db="EMBL/GenBank/DDBJ databases">
        <title>Genome assemblies of two species of porcelain crab, Petrolisthes cinctipes and Petrolisthes manimaculis (Anomura: Porcellanidae).</title>
        <authorList>
            <person name="Angst P."/>
        </authorList>
    </citation>
    <scope>NUCLEOTIDE SEQUENCE</scope>
    <source>
        <strain evidence="9">PB745_01</strain>
        <tissue evidence="9">Gill</tissue>
    </source>
</reference>
<feature type="transmembrane region" description="Helical" evidence="7">
    <location>
        <begin position="152"/>
        <end position="171"/>
    </location>
</feature>
<feature type="transmembrane region" description="Helical" evidence="7">
    <location>
        <begin position="183"/>
        <end position="202"/>
    </location>
</feature>
<feature type="compositionally biased region" description="Basic residues" evidence="8">
    <location>
        <begin position="760"/>
        <end position="775"/>
    </location>
</feature>
<keyword evidence="3" id="KW-1003">Cell membrane</keyword>
<evidence type="ECO:0000256" key="2">
    <source>
        <dbReference type="ARBA" id="ARBA00008789"/>
    </source>
</evidence>
<dbReference type="GO" id="GO:0005886">
    <property type="term" value="C:plasma membrane"/>
    <property type="evidence" value="ECO:0007669"/>
    <property type="project" value="UniProtKB-SubCell"/>
</dbReference>
<sequence length="876" mass="100895">MAQEFLPLCDVLFNIISLASYFCDVVFDVVTIYTLYDQQQVVWFTLALSSVLLSLVVCQLCSLKWYLSSLRKDLAKKDCDLSLMILLHFFQGGVLWRYFKLFIPVDLRYVKHEVRDLCMLRLVHAFCEAAPMLLIQLYLIWRKQSLAHITDLNMVSTALSLFSVCWALASFNKNVRRHNVHRLILTWLGVIFQFLWRLGTITSRSLALTVYATLYGYWVFLVIGLHWVSMFLWLISPKNVFHGEKMPMFKKVGFSMLIAFCYIFCYINLQEINARQKMVAFYITMLLENALLIAVWLGTLRSSPWYQYPVTALVFVAFGFGVVFMVLYYQHFHVKRLKHNYTMSSSINTYSPCTGCQLGQCTDKTHRMPFPYYLNELSASDNSTIASNSHQHQNNKPNNLETSEARGNGTHHHHSYHHNHNHHHHHHNHHNPTDGLHVPGVFTCRFNPGIKRKKKKPTSFVPPPVPVLPSIGVANNAPGRAVPFWKRPLPQSISSDHEGSVGSRVNIQQKLQEKKQQQIAELRQIEEEIKAGKLKRPHPSDISESGTLRQPIPRAKKQPWLRPEPLDYTYLVVEPSAAPVPAPAHRKHRSQTPEILLAPHYLDNTRVYYDYQDPRWKYGNNYHLPSDDMSGSSHHSNNKHSTRRRPRKSQDKHNQDNRDKVIYKSYRIPSDLDSQISLPRSYTLPREFKYYRRPKSRKAIRTDHFMASTNSSDGDVDSCDEGDLEESLARLNNNNNANNNTNASNNNNNTVHFHLNHHNHHNHHYHHHSFHHNHHSPNNANTTTPTNINNSNSNTPINNSTNNINSCSTPIPTTSSNTTTTSTNTSQNNNISNSHSNNNINNSMVAESPPHPQHPLRARIHAPFHRNLANTHETKL</sequence>
<gene>
    <name evidence="9" type="ORF">Pcinc_032851</name>
</gene>
<dbReference type="PANTHER" id="PTHR16024:SF4">
    <property type="entry name" value="XK-RELATED PROTEIN"/>
    <property type="match status" value="1"/>
</dbReference>
<comment type="similarity">
    <text evidence="2 7">Belongs to the XK family.</text>
</comment>
<feature type="compositionally biased region" description="Polar residues" evidence="8">
    <location>
        <begin position="384"/>
        <end position="402"/>
    </location>
</feature>
<feature type="transmembrane region" description="Helical" evidence="7">
    <location>
        <begin position="12"/>
        <end position="36"/>
    </location>
</feature>
<feature type="compositionally biased region" description="Basic residues" evidence="8">
    <location>
        <begin position="409"/>
        <end position="430"/>
    </location>
</feature>
<name>A0AAE1ETG9_PETCI</name>
<keyword evidence="10" id="KW-1185">Reference proteome</keyword>
<feature type="transmembrane region" description="Helical" evidence="7">
    <location>
        <begin position="305"/>
        <end position="329"/>
    </location>
</feature>
<feature type="transmembrane region" description="Helical" evidence="7">
    <location>
        <begin position="248"/>
        <end position="267"/>
    </location>
</feature>
<dbReference type="Proteomes" id="UP001286313">
    <property type="component" value="Unassembled WGS sequence"/>
</dbReference>
<comment type="subcellular location">
    <subcellularLocation>
        <location evidence="1">Cell membrane</location>
        <topology evidence="1">Multi-pass membrane protein</topology>
    </subcellularLocation>
    <subcellularLocation>
        <location evidence="7">Membrane</location>
        <topology evidence="7">Multi-pass membrane protein</topology>
    </subcellularLocation>
</comment>
<keyword evidence="4 7" id="KW-0812">Transmembrane</keyword>
<feature type="compositionally biased region" description="Low complexity" evidence="8">
    <location>
        <begin position="776"/>
        <end position="843"/>
    </location>
</feature>
<dbReference type="AlphaFoldDB" id="A0AAE1ETG9"/>
<accession>A0AAE1ETG9</accession>
<evidence type="ECO:0000313" key="9">
    <source>
        <dbReference type="EMBL" id="KAK3861147.1"/>
    </source>
</evidence>
<keyword evidence="6 7" id="KW-0472">Membrane</keyword>
<evidence type="ECO:0000256" key="6">
    <source>
        <dbReference type="ARBA" id="ARBA00023136"/>
    </source>
</evidence>